<protein>
    <submittedName>
        <fullName evidence="1">Uncharacterized protein</fullName>
    </submittedName>
</protein>
<evidence type="ECO:0000313" key="2">
    <source>
        <dbReference type="Proteomes" id="UP000784294"/>
    </source>
</evidence>
<dbReference type="Proteomes" id="UP000784294">
    <property type="component" value="Unassembled WGS sequence"/>
</dbReference>
<proteinExistence type="predicted"/>
<organism evidence="1 2">
    <name type="scientific">Protopolystoma xenopodis</name>
    <dbReference type="NCBI Taxonomy" id="117903"/>
    <lineage>
        <taxon>Eukaryota</taxon>
        <taxon>Metazoa</taxon>
        <taxon>Spiralia</taxon>
        <taxon>Lophotrochozoa</taxon>
        <taxon>Platyhelminthes</taxon>
        <taxon>Monogenea</taxon>
        <taxon>Polyopisthocotylea</taxon>
        <taxon>Polystomatidea</taxon>
        <taxon>Polystomatidae</taxon>
        <taxon>Protopolystoma</taxon>
    </lineage>
</organism>
<dbReference type="AlphaFoldDB" id="A0A448XKR8"/>
<dbReference type="EMBL" id="CAAALY010259653">
    <property type="protein sequence ID" value="VEL38975.1"/>
    <property type="molecule type" value="Genomic_DNA"/>
</dbReference>
<comment type="caution">
    <text evidence="1">The sequence shown here is derived from an EMBL/GenBank/DDBJ whole genome shotgun (WGS) entry which is preliminary data.</text>
</comment>
<evidence type="ECO:0000313" key="1">
    <source>
        <dbReference type="EMBL" id="VEL38975.1"/>
    </source>
</evidence>
<keyword evidence="2" id="KW-1185">Reference proteome</keyword>
<sequence>MRPDYTIQFSHWRASSAAGLLPCIDWPTATCPVTLGFVVKVIGHWIHLADWLESKSPTASTVDTNRT</sequence>
<accession>A0A448XKR8</accession>
<reference evidence="1" key="1">
    <citation type="submission" date="2018-11" db="EMBL/GenBank/DDBJ databases">
        <authorList>
            <consortium name="Pathogen Informatics"/>
        </authorList>
    </citation>
    <scope>NUCLEOTIDE SEQUENCE</scope>
</reference>
<gene>
    <name evidence="1" type="ORF">PXEA_LOCUS32415</name>
</gene>
<name>A0A448XKR8_9PLAT</name>